<accession>A0A179FEQ4</accession>
<dbReference type="Proteomes" id="UP000078397">
    <property type="component" value="Unassembled WGS sequence"/>
</dbReference>
<gene>
    <name evidence="1" type="ORF">VFPPC_16487</name>
</gene>
<organism evidence="1 2">
    <name type="scientific">Pochonia chlamydosporia 170</name>
    <dbReference type="NCBI Taxonomy" id="1380566"/>
    <lineage>
        <taxon>Eukaryota</taxon>
        <taxon>Fungi</taxon>
        <taxon>Dikarya</taxon>
        <taxon>Ascomycota</taxon>
        <taxon>Pezizomycotina</taxon>
        <taxon>Sordariomycetes</taxon>
        <taxon>Hypocreomycetidae</taxon>
        <taxon>Hypocreales</taxon>
        <taxon>Clavicipitaceae</taxon>
        <taxon>Pochonia</taxon>
    </lineage>
</organism>
<reference evidence="1 2" key="1">
    <citation type="journal article" date="2016" name="PLoS Pathog.">
        <title>Biosynthesis of antibiotic leucinostatins in bio-control fungus Purpureocillium lilacinum and their inhibition on phytophthora revealed by genome mining.</title>
        <authorList>
            <person name="Wang G."/>
            <person name="Liu Z."/>
            <person name="Lin R."/>
            <person name="Li E."/>
            <person name="Mao Z."/>
            <person name="Ling J."/>
            <person name="Yang Y."/>
            <person name="Yin W.B."/>
            <person name="Xie B."/>
        </authorList>
    </citation>
    <scope>NUCLEOTIDE SEQUENCE [LARGE SCALE GENOMIC DNA]</scope>
    <source>
        <strain evidence="1">170</strain>
    </source>
</reference>
<dbReference type="KEGG" id="pchm:VFPPC_16487"/>
<comment type="caution">
    <text evidence="1">The sequence shown here is derived from an EMBL/GenBank/DDBJ whole genome shotgun (WGS) entry which is preliminary data.</text>
</comment>
<name>A0A179FEQ4_METCM</name>
<keyword evidence="2" id="KW-1185">Reference proteome</keyword>
<dbReference type="RefSeq" id="XP_018141119.1">
    <property type="nucleotide sequence ID" value="XM_018294240.1"/>
</dbReference>
<dbReference type="EMBL" id="LSBJ02000006">
    <property type="protein sequence ID" value="OAQ63539.1"/>
    <property type="molecule type" value="Genomic_DNA"/>
</dbReference>
<protein>
    <submittedName>
        <fullName evidence="1">Uncharacterized protein</fullName>
    </submittedName>
</protein>
<evidence type="ECO:0000313" key="1">
    <source>
        <dbReference type="EMBL" id="OAQ63539.1"/>
    </source>
</evidence>
<dbReference type="AlphaFoldDB" id="A0A179FEQ4"/>
<proteinExistence type="predicted"/>
<sequence length="204" mass="22689">MRKSRGFMTFPTAYVLIAIMPSPELSSWKVVAGSKLFAVKCPQPAMPILVGAGKERPTNLTVLWSLASESNCPGQSTRTNFRLVDPQTIIPDLTSNPGLGHSARYHKISPKANVLQYEAFTERPTDCICHLPRPASNGRTWEWLVMTIKSCFDLEAIRYIVPVKVHFSLASVYSSSSARFTALWHVHQISSPRAPRVQQGASHR</sequence>
<evidence type="ECO:0000313" key="2">
    <source>
        <dbReference type="Proteomes" id="UP000078397"/>
    </source>
</evidence>
<dbReference type="GeneID" id="28858234"/>